<keyword evidence="2" id="KW-0812">Transmembrane</keyword>
<feature type="compositionally biased region" description="Pro residues" evidence="1">
    <location>
        <begin position="11"/>
        <end position="29"/>
    </location>
</feature>
<sequence length="121" mass="13825">MLPESAINGDVPPPHYNTIEPPAPPPPNDLPLAYHYDYYQQYAIPKPEDVHQPTRPSYPPPRYTPRQTGEFICYMNPVVPEEIDAEARRRQRRYVSRTYMCCLAIFSVVGLVSFGITKAST</sequence>
<evidence type="ECO:0000256" key="1">
    <source>
        <dbReference type="SAM" id="MobiDB-lite"/>
    </source>
</evidence>
<evidence type="ECO:0000313" key="3">
    <source>
        <dbReference type="EMBL" id="KAG2180695.1"/>
    </source>
</evidence>
<accession>A0A8H7UF48</accession>
<organism evidence="3 4">
    <name type="scientific">Umbelopsis vinacea</name>
    <dbReference type="NCBI Taxonomy" id="44442"/>
    <lineage>
        <taxon>Eukaryota</taxon>
        <taxon>Fungi</taxon>
        <taxon>Fungi incertae sedis</taxon>
        <taxon>Mucoromycota</taxon>
        <taxon>Mucoromycotina</taxon>
        <taxon>Umbelopsidomycetes</taxon>
        <taxon>Umbelopsidales</taxon>
        <taxon>Umbelopsidaceae</taxon>
        <taxon>Umbelopsis</taxon>
    </lineage>
</organism>
<evidence type="ECO:0000256" key="2">
    <source>
        <dbReference type="SAM" id="Phobius"/>
    </source>
</evidence>
<gene>
    <name evidence="3" type="ORF">INT44_003702</name>
</gene>
<name>A0A8H7UF48_9FUNG</name>
<dbReference type="Proteomes" id="UP000612746">
    <property type="component" value="Unassembled WGS sequence"/>
</dbReference>
<evidence type="ECO:0000313" key="4">
    <source>
        <dbReference type="Proteomes" id="UP000612746"/>
    </source>
</evidence>
<keyword evidence="4" id="KW-1185">Reference proteome</keyword>
<proteinExistence type="predicted"/>
<keyword evidence="2" id="KW-0472">Membrane</keyword>
<protein>
    <submittedName>
        <fullName evidence="3">Uncharacterized protein</fullName>
    </submittedName>
</protein>
<dbReference type="EMBL" id="JAEPRA010000009">
    <property type="protein sequence ID" value="KAG2180695.1"/>
    <property type="molecule type" value="Genomic_DNA"/>
</dbReference>
<feature type="region of interest" description="Disordered" evidence="1">
    <location>
        <begin position="1"/>
        <end position="29"/>
    </location>
</feature>
<feature type="transmembrane region" description="Helical" evidence="2">
    <location>
        <begin position="98"/>
        <end position="116"/>
    </location>
</feature>
<comment type="caution">
    <text evidence="3">The sequence shown here is derived from an EMBL/GenBank/DDBJ whole genome shotgun (WGS) entry which is preliminary data.</text>
</comment>
<keyword evidence="2" id="KW-1133">Transmembrane helix</keyword>
<reference evidence="3" key="1">
    <citation type="submission" date="2020-12" db="EMBL/GenBank/DDBJ databases">
        <title>Metabolic potential, ecology and presence of endohyphal bacteria is reflected in genomic diversity of Mucoromycotina.</title>
        <authorList>
            <person name="Muszewska A."/>
            <person name="Okrasinska A."/>
            <person name="Steczkiewicz K."/>
            <person name="Drgas O."/>
            <person name="Orlowska M."/>
            <person name="Perlinska-Lenart U."/>
            <person name="Aleksandrzak-Piekarczyk T."/>
            <person name="Szatraj K."/>
            <person name="Zielenkiewicz U."/>
            <person name="Pilsyk S."/>
            <person name="Malc E."/>
            <person name="Mieczkowski P."/>
            <person name="Kruszewska J.S."/>
            <person name="Biernat P."/>
            <person name="Pawlowska J."/>
        </authorList>
    </citation>
    <scope>NUCLEOTIDE SEQUENCE</scope>
    <source>
        <strain evidence="3">WA0000051536</strain>
    </source>
</reference>
<dbReference type="AlphaFoldDB" id="A0A8H7UF48"/>